<evidence type="ECO:0000313" key="1">
    <source>
        <dbReference type="EMBL" id="CDM30940.1"/>
    </source>
</evidence>
<evidence type="ECO:0000313" key="2">
    <source>
        <dbReference type="Proteomes" id="UP000030686"/>
    </source>
</evidence>
<proteinExistence type="predicted"/>
<gene>
    <name evidence="1" type="ORF">PROQFM164_S02g001090</name>
</gene>
<dbReference type="Proteomes" id="UP000030686">
    <property type="component" value="Unassembled WGS sequence"/>
</dbReference>
<accession>W6Q3N6</accession>
<dbReference type="OrthoDB" id="4526612at2759"/>
<sequence>MLYVTSEICEEPRFAPDLRNGDHGCSCGSSCQCPAGACNCPKK</sequence>
<dbReference type="AlphaFoldDB" id="W6Q3N6"/>
<organism evidence="1 2">
    <name type="scientific">Penicillium roqueforti (strain FM164)</name>
    <dbReference type="NCBI Taxonomy" id="1365484"/>
    <lineage>
        <taxon>Eukaryota</taxon>
        <taxon>Fungi</taxon>
        <taxon>Dikarya</taxon>
        <taxon>Ascomycota</taxon>
        <taxon>Pezizomycotina</taxon>
        <taxon>Eurotiomycetes</taxon>
        <taxon>Eurotiomycetidae</taxon>
        <taxon>Eurotiales</taxon>
        <taxon>Aspergillaceae</taxon>
        <taxon>Penicillium</taxon>
    </lineage>
</organism>
<keyword evidence="2" id="KW-1185">Reference proteome</keyword>
<reference evidence="1" key="1">
    <citation type="journal article" date="2014" name="Nat. Commun.">
        <title>Multiple recent horizontal transfers of a large genomic region in cheese making fungi.</title>
        <authorList>
            <person name="Cheeseman K."/>
            <person name="Ropars J."/>
            <person name="Renault P."/>
            <person name="Dupont J."/>
            <person name="Gouzy J."/>
            <person name="Branca A."/>
            <person name="Abraham A.L."/>
            <person name="Ceppi M."/>
            <person name="Conseiller E."/>
            <person name="Debuchy R."/>
            <person name="Malagnac F."/>
            <person name="Goarin A."/>
            <person name="Silar P."/>
            <person name="Lacoste S."/>
            <person name="Sallet E."/>
            <person name="Bensimon A."/>
            <person name="Giraud T."/>
            <person name="Brygoo Y."/>
        </authorList>
    </citation>
    <scope>NUCLEOTIDE SEQUENCE [LARGE SCALE GENOMIC DNA]</scope>
    <source>
        <strain evidence="1">FM164</strain>
    </source>
</reference>
<dbReference type="EMBL" id="HG792016">
    <property type="protein sequence ID" value="CDM30940.1"/>
    <property type="molecule type" value="Genomic_DNA"/>
</dbReference>
<protein>
    <submittedName>
        <fullName evidence="1">Genomic scaffold, ProqFM164S02</fullName>
    </submittedName>
</protein>
<name>W6Q3N6_PENRF</name>